<dbReference type="EMBL" id="FOIJ01000039">
    <property type="protein sequence ID" value="SEU39294.1"/>
    <property type="molecule type" value="Genomic_DNA"/>
</dbReference>
<evidence type="ECO:0000256" key="2">
    <source>
        <dbReference type="ARBA" id="ARBA00006432"/>
    </source>
</evidence>
<dbReference type="SMART" id="SM00823">
    <property type="entry name" value="PKS_PP"/>
    <property type="match status" value="1"/>
</dbReference>
<dbReference type="Gene3D" id="1.10.1200.10">
    <property type="entry name" value="ACP-like"/>
    <property type="match status" value="1"/>
</dbReference>
<dbReference type="InterPro" id="IPR009081">
    <property type="entry name" value="PP-bd_ACP"/>
</dbReference>
<dbReference type="Pfam" id="PF13193">
    <property type="entry name" value="AMP-binding_C"/>
    <property type="match status" value="1"/>
</dbReference>
<dbReference type="PROSITE" id="PS00012">
    <property type="entry name" value="PHOSPHOPANTETHEINE"/>
    <property type="match status" value="1"/>
</dbReference>
<dbReference type="Gene3D" id="3.30.559.30">
    <property type="entry name" value="Nonribosomal peptide synthetase, condensation domain"/>
    <property type="match status" value="2"/>
</dbReference>
<dbReference type="Gene3D" id="3.30.300.30">
    <property type="match status" value="1"/>
</dbReference>
<dbReference type="InterPro" id="IPR020806">
    <property type="entry name" value="PKS_PP-bd"/>
</dbReference>
<evidence type="ECO:0000256" key="1">
    <source>
        <dbReference type="ARBA" id="ARBA00001957"/>
    </source>
</evidence>
<dbReference type="GO" id="GO:0003824">
    <property type="term" value="F:catalytic activity"/>
    <property type="evidence" value="ECO:0007669"/>
    <property type="project" value="InterPro"/>
</dbReference>
<organism evidence="6 7">
    <name type="scientific">Stigmatella erecta</name>
    <dbReference type="NCBI Taxonomy" id="83460"/>
    <lineage>
        <taxon>Bacteria</taxon>
        <taxon>Pseudomonadati</taxon>
        <taxon>Myxococcota</taxon>
        <taxon>Myxococcia</taxon>
        <taxon>Myxococcales</taxon>
        <taxon>Cystobacterineae</taxon>
        <taxon>Archangiaceae</taxon>
        <taxon>Stigmatella</taxon>
    </lineage>
</organism>
<dbReference type="CDD" id="cd19534">
    <property type="entry name" value="E_NRPS"/>
    <property type="match status" value="1"/>
</dbReference>
<evidence type="ECO:0000256" key="4">
    <source>
        <dbReference type="ARBA" id="ARBA00022553"/>
    </source>
</evidence>
<dbReference type="InterPro" id="IPR025110">
    <property type="entry name" value="AMP-bd_C"/>
</dbReference>
<dbReference type="PANTHER" id="PTHR45398:SF1">
    <property type="entry name" value="ENZYME, PUTATIVE (JCVI)-RELATED"/>
    <property type="match status" value="1"/>
</dbReference>
<name>A0A1I0LGJ7_9BACT</name>
<keyword evidence="4" id="KW-0597">Phosphoprotein</keyword>
<evidence type="ECO:0000256" key="3">
    <source>
        <dbReference type="ARBA" id="ARBA00022450"/>
    </source>
</evidence>
<dbReference type="InterPro" id="IPR001242">
    <property type="entry name" value="Condensation_dom"/>
</dbReference>
<dbReference type="PROSITE" id="PS50075">
    <property type="entry name" value="CARRIER"/>
    <property type="match status" value="1"/>
</dbReference>
<dbReference type="Proteomes" id="UP000199181">
    <property type="component" value="Unassembled WGS sequence"/>
</dbReference>
<dbReference type="FunFam" id="1.10.1200.10:FF:000005">
    <property type="entry name" value="Nonribosomal peptide synthetase 1"/>
    <property type="match status" value="1"/>
</dbReference>
<evidence type="ECO:0000313" key="6">
    <source>
        <dbReference type="EMBL" id="SEU39294.1"/>
    </source>
</evidence>
<dbReference type="FunFam" id="3.30.300.30:FF:000010">
    <property type="entry name" value="Enterobactin synthetase component F"/>
    <property type="match status" value="1"/>
</dbReference>
<keyword evidence="7" id="KW-1185">Reference proteome</keyword>
<reference evidence="7" key="1">
    <citation type="submission" date="2016-10" db="EMBL/GenBank/DDBJ databases">
        <authorList>
            <person name="Varghese N."/>
            <person name="Submissions S."/>
        </authorList>
    </citation>
    <scope>NUCLEOTIDE SEQUENCE [LARGE SCALE GENOMIC DNA]</scope>
    <source>
        <strain evidence="7">DSM 16858</strain>
    </source>
</reference>
<comment type="similarity">
    <text evidence="2">Belongs to the ATP-dependent AMP-binding enzyme family.</text>
</comment>
<dbReference type="Gene3D" id="3.30.559.10">
    <property type="entry name" value="Chloramphenicol acetyltransferase-like domain"/>
    <property type="match status" value="2"/>
</dbReference>
<dbReference type="InterPro" id="IPR045851">
    <property type="entry name" value="AMP-bd_C_sf"/>
</dbReference>
<feature type="domain" description="Carrier" evidence="5">
    <location>
        <begin position="125"/>
        <end position="199"/>
    </location>
</feature>
<dbReference type="NCBIfam" id="TIGR01720">
    <property type="entry name" value="NRPS-para261"/>
    <property type="match status" value="1"/>
</dbReference>
<keyword evidence="3" id="KW-0596">Phosphopantetheine</keyword>
<dbReference type="GO" id="GO:0031177">
    <property type="term" value="F:phosphopantetheine binding"/>
    <property type="evidence" value="ECO:0007669"/>
    <property type="project" value="InterPro"/>
</dbReference>
<dbReference type="PANTHER" id="PTHR45398">
    <property type="match status" value="1"/>
</dbReference>
<evidence type="ECO:0000313" key="7">
    <source>
        <dbReference type="Proteomes" id="UP000199181"/>
    </source>
</evidence>
<accession>A0A1I0LGJ7</accession>
<protein>
    <submittedName>
        <fullName evidence="6">Non-ribosomal peptide synthase domain TIGR01720</fullName>
    </submittedName>
</protein>
<evidence type="ECO:0000259" key="5">
    <source>
        <dbReference type="PROSITE" id="PS50075"/>
    </source>
</evidence>
<gene>
    <name evidence="6" type="ORF">SAMN05443639_1391</name>
</gene>
<dbReference type="SUPFAM" id="SSF52777">
    <property type="entry name" value="CoA-dependent acyltransferases"/>
    <property type="match status" value="4"/>
</dbReference>
<feature type="non-terminal residue" evidence="6">
    <location>
        <position position="1026"/>
    </location>
</feature>
<dbReference type="SUPFAM" id="SSF56801">
    <property type="entry name" value="Acetyl-CoA synthetase-like"/>
    <property type="match status" value="1"/>
</dbReference>
<dbReference type="AlphaFoldDB" id="A0A1I0LGJ7"/>
<sequence>MKRQADGKLEYLGRLDTQVKVRGYRIELGEIEAVVEKHPCVKEAVVVVREEPRGHKQLVGYVVTEEGRDESGPVKAYLQERLPEYMVPGVWVCLKAFPVTQNGKVDRKALPAPDLGAKAAQDFAEPRTEVERKLAEVWASVLKQPRIGVHDNFFELGGDSIISIHIVAQAHQVGLKVTSKQLFRHQTIAALASVVVDASKAQEQGRVQGPVPLTPIQKWLFEQDLPQPQHFNMALMLEVAPPVDASRVEESLQALVEHHDALRLSFRQEGSAWKQVNEGGDKKLRLERVNVSHAGAGEPAVIAQTAKQMQQGLKLGDGPLLKAALFERGEGKKWRLLLVLHHLVVDVVSWRILLEDLNRAYAQRANGEAVRLPAKTTSFKTWAERLEGYAQGQEVASELAYWAGAERQEVRGLPVDRVTGANTVASERRLTVGLEAEETRVLLQEVPGAYRAQINDVLLTALAQTLGKWSGQPRVLVNLEGHGREELFEDVDVSRTVGWFTSLFPVMLDLQGARTPGEALRAIRDELRRLPRRGIGYGVLRYLRQDGTGERLKALPRAQVGFNYVGQFDAMAEEASRFKLTQEPSGETVNGHNLRADLLEVHGQVFGGRLELTWAYSENFHERATIEALAQDFVAALRQLIAQRSSADAARRVASDFPLARLDPATLERVLKQHPGAEDIYPLSPLQQGMLFHALLSVDLGMYFEQAAWRFGGTLQVPAFRRAWQELVDRNPILRTGFFWKGVPEPLQVVHPRVELPWQELDWREVSAAERHTRLESFLLEDRNQGFELARPPMMRVAVIRMGDNDYRIIWSFHHVLLDGWSSSLLLKDLFELYEAFVQGSQPQLPYRPAFREYIAWLQGQDSTESEAYWTRELQGFTAPTPLPGARNVERRAGESSRHRECEVRFSEASTEAVQAFARKHKLTVNTVAQAAWALVLGRYSGEPEVVFGSTVAGRPPELAGVDAIAGMLINTLPIRVRLPAAESILSWIQGLQAHQLEQRQHQHCALVQIQKWSEVPRERALFDSL</sequence>
<dbReference type="SUPFAM" id="SSF47336">
    <property type="entry name" value="ACP-like"/>
    <property type="match status" value="1"/>
</dbReference>
<dbReference type="InterPro" id="IPR036736">
    <property type="entry name" value="ACP-like_sf"/>
</dbReference>
<dbReference type="InterPro" id="IPR010060">
    <property type="entry name" value="NRPS_synth"/>
</dbReference>
<dbReference type="InterPro" id="IPR023213">
    <property type="entry name" value="CAT-like_dom_sf"/>
</dbReference>
<dbReference type="InterPro" id="IPR006162">
    <property type="entry name" value="Ppantetheine_attach_site"/>
</dbReference>
<dbReference type="Pfam" id="PF00668">
    <property type="entry name" value="Condensation"/>
    <property type="match status" value="2"/>
</dbReference>
<proteinExistence type="inferred from homology"/>
<dbReference type="GO" id="GO:0044550">
    <property type="term" value="P:secondary metabolite biosynthetic process"/>
    <property type="evidence" value="ECO:0007669"/>
    <property type="project" value="UniProtKB-ARBA"/>
</dbReference>
<dbReference type="Pfam" id="PF00550">
    <property type="entry name" value="PP-binding"/>
    <property type="match status" value="1"/>
</dbReference>
<dbReference type="CDD" id="cd19543">
    <property type="entry name" value="DCL_NRPS"/>
    <property type="match status" value="1"/>
</dbReference>
<comment type="cofactor">
    <cofactor evidence="1">
        <name>pantetheine 4'-phosphate</name>
        <dbReference type="ChEBI" id="CHEBI:47942"/>
    </cofactor>
</comment>